<keyword evidence="9" id="KW-1185">Reference proteome</keyword>
<comment type="caution">
    <text evidence="8">The sequence shown here is derived from an EMBL/GenBank/DDBJ whole genome shotgun (WGS) entry which is preliminary data.</text>
</comment>
<evidence type="ECO:0000259" key="6">
    <source>
        <dbReference type="Pfam" id="PF05175"/>
    </source>
</evidence>
<dbReference type="GO" id="GO:0003676">
    <property type="term" value="F:nucleic acid binding"/>
    <property type="evidence" value="ECO:0007669"/>
    <property type="project" value="InterPro"/>
</dbReference>
<dbReference type="InterPro" id="IPR007848">
    <property type="entry name" value="Small_mtfrase_dom"/>
</dbReference>
<dbReference type="EMBL" id="JANDBC010000001">
    <property type="protein sequence ID" value="MCP9290929.1"/>
    <property type="molecule type" value="Genomic_DNA"/>
</dbReference>
<protein>
    <recommendedName>
        <fullName evidence="5">Release factor glutamine methyltransferase</fullName>
        <shortName evidence="5">RF MTase</shortName>
        <ecNumber evidence="5">2.1.1.297</ecNumber>
    </recommendedName>
    <alternativeName>
        <fullName evidence="5">N5-glutamine methyltransferase PrmC</fullName>
    </alternativeName>
    <alternativeName>
        <fullName evidence="5">Protein-(glutamine-N5) MTase PrmC</fullName>
    </alternativeName>
    <alternativeName>
        <fullName evidence="5">Protein-glutamine N-methyltransferase PrmC</fullName>
    </alternativeName>
</protein>
<keyword evidence="3 5" id="KW-0949">S-adenosyl-L-methionine</keyword>
<comment type="caution">
    <text evidence="5">Lacks conserved residue(s) required for the propagation of feature annotation.</text>
</comment>
<comment type="similarity">
    <text evidence="5">Belongs to the protein N5-glutamine methyltransferase family. PrmC subfamily.</text>
</comment>
<dbReference type="Gene3D" id="3.40.50.150">
    <property type="entry name" value="Vaccinia Virus protein VP39"/>
    <property type="match status" value="1"/>
</dbReference>
<accession>A0A9X2L2C4</accession>
<feature type="domain" description="Methyltransferase small" evidence="6">
    <location>
        <begin position="116"/>
        <end position="202"/>
    </location>
</feature>
<dbReference type="InterPro" id="IPR019874">
    <property type="entry name" value="RF_methyltr_PrmC"/>
</dbReference>
<evidence type="ECO:0000256" key="2">
    <source>
        <dbReference type="ARBA" id="ARBA00022679"/>
    </source>
</evidence>
<organism evidence="8 9">
    <name type="scientific">Gracilimonas sediminicola</name>
    <dbReference type="NCBI Taxonomy" id="2952158"/>
    <lineage>
        <taxon>Bacteria</taxon>
        <taxon>Pseudomonadati</taxon>
        <taxon>Balneolota</taxon>
        <taxon>Balneolia</taxon>
        <taxon>Balneolales</taxon>
        <taxon>Balneolaceae</taxon>
        <taxon>Gracilimonas</taxon>
    </lineage>
</organism>
<dbReference type="PANTHER" id="PTHR18895:SF74">
    <property type="entry name" value="MTRF1L RELEASE FACTOR GLUTAMINE METHYLTRANSFERASE"/>
    <property type="match status" value="1"/>
</dbReference>
<dbReference type="InterPro" id="IPR050320">
    <property type="entry name" value="N5-glutamine_MTase"/>
</dbReference>
<evidence type="ECO:0000256" key="1">
    <source>
        <dbReference type="ARBA" id="ARBA00022603"/>
    </source>
</evidence>
<dbReference type="Pfam" id="PF17827">
    <property type="entry name" value="PrmC_N"/>
    <property type="match status" value="1"/>
</dbReference>
<dbReference type="PANTHER" id="PTHR18895">
    <property type="entry name" value="HEMK METHYLTRANSFERASE"/>
    <property type="match status" value="1"/>
</dbReference>
<dbReference type="InterPro" id="IPR029063">
    <property type="entry name" value="SAM-dependent_MTases_sf"/>
</dbReference>
<feature type="binding site" evidence="5">
    <location>
        <position position="150"/>
    </location>
    <ligand>
        <name>S-adenosyl-L-methionine</name>
        <dbReference type="ChEBI" id="CHEBI:59789"/>
    </ligand>
</feature>
<keyword evidence="2 5" id="KW-0808">Transferase</keyword>
<name>A0A9X2L2C4_9BACT</name>
<dbReference type="InterPro" id="IPR040758">
    <property type="entry name" value="PrmC_N"/>
</dbReference>
<dbReference type="Gene3D" id="1.10.8.10">
    <property type="entry name" value="DNA helicase RuvA subunit, C-terminal domain"/>
    <property type="match status" value="1"/>
</dbReference>
<dbReference type="RefSeq" id="WP_255133444.1">
    <property type="nucleotide sequence ID" value="NZ_JANDBC010000001.1"/>
</dbReference>
<dbReference type="InterPro" id="IPR004556">
    <property type="entry name" value="HemK-like"/>
</dbReference>
<evidence type="ECO:0000256" key="5">
    <source>
        <dbReference type="HAMAP-Rule" id="MF_02126"/>
    </source>
</evidence>
<evidence type="ECO:0000313" key="8">
    <source>
        <dbReference type="EMBL" id="MCP9290929.1"/>
    </source>
</evidence>
<dbReference type="NCBIfam" id="TIGR00536">
    <property type="entry name" value="hemK_fam"/>
    <property type="match status" value="1"/>
</dbReference>
<dbReference type="HAMAP" id="MF_02126">
    <property type="entry name" value="RF_methyltr_PrmC"/>
    <property type="match status" value="1"/>
</dbReference>
<dbReference type="Pfam" id="PF05175">
    <property type="entry name" value="MTS"/>
    <property type="match status" value="1"/>
</dbReference>
<dbReference type="CDD" id="cd02440">
    <property type="entry name" value="AdoMet_MTases"/>
    <property type="match status" value="1"/>
</dbReference>
<reference evidence="8" key="1">
    <citation type="submission" date="2022-06" db="EMBL/GenBank/DDBJ databases">
        <title>Gracilimonas sp. CAU 1638 isolated from sea sediment.</title>
        <authorList>
            <person name="Kim W."/>
        </authorList>
    </citation>
    <scope>NUCLEOTIDE SEQUENCE</scope>
    <source>
        <strain evidence="8">CAU 1638</strain>
    </source>
</reference>
<dbReference type="GO" id="GO:0032259">
    <property type="term" value="P:methylation"/>
    <property type="evidence" value="ECO:0007669"/>
    <property type="project" value="UniProtKB-KW"/>
</dbReference>
<evidence type="ECO:0000259" key="7">
    <source>
        <dbReference type="Pfam" id="PF17827"/>
    </source>
</evidence>
<sequence>MPKAPSEWTVLSMLEWATEFFEERNVKSPRMSIEWLLADVLSVKRLDLYLIYDRPLTAEELDVLRPLVKRRATHEPLQYITGHTDFYNVRIFVEPGVLIPRQETEELVAWILELYPKGETFSVLDVGTGSGCIPVALKKARPEWDLFATDISDKALSVAKNNASQSEVDISFARDDIFNPQAFSDRTFDLIISNPPYILHSEKSTLDKEVKDYEPEEALFCESTVQMYGALEQLSSGALSADGTVFLELHEDNSGEVLDLFEQANWSAELKNDYGQKTRFLKAKKA</sequence>
<gene>
    <name evidence="5 8" type="primary">prmC</name>
    <name evidence="8" type="ORF">NM125_04980</name>
</gene>
<dbReference type="PROSITE" id="PS00092">
    <property type="entry name" value="N6_MTASE"/>
    <property type="match status" value="1"/>
</dbReference>
<evidence type="ECO:0000313" key="9">
    <source>
        <dbReference type="Proteomes" id="UP001139125"/>
    </source>
</evidence>
<dbReference type="NCBIfam" id="TIGR03534">
    <property type="entry name" value="RF_mod_PrmC"/>
    <property type="match status" value="1"/>
</dbReference>
<feature type="binding site" evidence="5">
    <location>
        <begin position="194"/>
        <end position="197"/>
    </location>
    <ligand>
        <name>substrate</name>
    </ligand>
</feature>
<evidence type="ECO:0000256" key="3">
    <source>
        <dbReference type="ARBA" id="ARBA00022691"/>
    </source>
</evidence>
<dbReference type="GO" id="GO:0102559">
    <property type="term" value="F:peptide chain release factor N(5)-glutamine methyltransferase activity"/>
    <property type="evidence" value="ECO:0007669"/>
    <property type="project" value="UniProtKB-EC"/>
</dbReference>
<dbReference type="EC" id="2.1.1.297" evidence="5"/>
<feature type="binding site" evidence="5">
    <location>
        <position position="194"/>
    </location>
    <ligand>
        <name>S-adenosyl-L-methionine</name>
        <dbReference type="ChEBI" id="CHEBI:59789"/>
    </ligand>
</feature>
<dbReference type="Proteomes" id="UP001139125">
    <property type="component" value="Unassembled WGS sequence"/>
</dbReference>
<dbReference type="AlphaFoldDB" id="A0A9X2L2C4"/>
<keyword evidence="1 5" id="KW-0489">Methyltransferase</keyword>
<evidence type="ECO:0000256" key="4">
    <source>
        <dbReference type="ARBA" id="ARBA00048391"/>
    </source>
</evidence>
<comment type="catalytic activity">
    <reaction evidence="4 5">
        <text>L-glutaminyl-[peptide chain release factor] + S-adenosyl-L-methionine = N(5)-methyl-L-glutaminyl-[peptide chain release factor] + S-adenosyl-L-homocysteine + H(+)</text>
        <dbReference type="Rhea" id="RHEA:42896"/>
        <dbReference type="Rhea" id="RHEA-COMP:10271"/>
        <dbReference type="Rhea" id="RHEA-COMP:10272"/>
        <dbReference type="ChEBI" id="CHEBI:15378"/>
        <dbReference type="ChEBI" id="CHEBI:30011"/>
        <dbReference type="ChEBI" id="CHEBI:57856"/>
        <dbReference type="ChEBI" id="CHEBI:59789"/>
        <dbReference type="ChEBI" id="CHEBI:61891"/>
        <dbReference type="EC" id="2.1.1.297"/>
    </reaction>
</comment>
<dbReference type="SUPFAM" id="SSF53335">
    <property type="entry name" value="S-adenosyl-L-methionine-dependent methyltransferases"/>
    <property type="match status" value="1"/>
</dbReference>
<dbReference type="InterPro" id="IPR002052">
    <property type="entry name" value="DNA_methylase_N6_adenine_CS"/>
</dbReference>
<proteinExistence type="inferred from homology"/>
<feature type="domain" description="Release factor glutamine methyltransferase N-terminal" evidence="7">
    <location>
        <begin position="13"/>
        <end position="82"/>
    </location>
</feature>
<feature type="binding site" evidence="5">
    <location>
        <begin position="127"/>
        <end position="131"/>
    </location>
    <ligand>
        <name>S-adenosyl-L-methionine</name>
        <dbReference type="ChEBI" id="CHEBI:59789"/>
    </ligand>
</feature>
<comment type="function">
    <text evidence="5">Methylates the class 1 translation termination release factors RF1/PrfA and RF2/PrfB on the glutamine residue of the universally conserved GGQ motif.</text>
</comment>